<sequence>MFTYEQVLSLLLLSGAIGFSIYNIVLYKRKGLKNDSDFSIYALNILILVHSCYAFLIRLLWPDWQFLNLGAPFKLFYGPLFLYIVRSAVFEKNLLRLKSKKLYLHLVPGIILSILFLLQIIFYSFFLERVSLIVYITILQWISGIQMLVYALIGMYVMYCHSLTKNKKRVKRLFFDGLLLLAIRSIFLIGDALRLDYSYTDNLISGLVAHIFMLFIIIQIHRVWLKDLLFKSVKKDERFLSQKALAHKSDNALVEKYTRSKKNKNVLEDYANKIEALQETFFIDSSLTIEKLSRELKITSHDLSQVFSLIFNTNYSQYVNKKRIDFAVKLLKAEKQLSIADISFMAGFNSQASFYRVFKEHYNMSPKEFQKKK</sequence>
<dbReference type="GO" id="GO:0003700">
    <property type="term" value="F:DNA-binding transcription factor activity"/>
    <property type="evidence" value="ECO:0007669"/>
    <property type="project" value="InterPro"/>
</dbReference>
<feature type="transmembrane region" description="Helical" evidence="4">
    <location>
        <begin position="202"/>
        <end position="225"/>
    </location>
</feature>
<dbReference type="Proteomes" id="UP000295215">
    <property type="component" value="Unassembled WGS sequence"/>
</dbReference>
<dbReference type="InterPro" id="IPR018060">
    <property type="entry name" value="HTH_AraC"/>
</dbReference>
<name>A0A4R7F2D8_9FLAO</name>
<feature type="transmembrane region" description="Helical" evidence="4">
    <location>
        <begin position="102"/>
        <end position="126"/>
    </location>
</feature>
<dbReference type="PANTHER" id="PTHR43280:SF2">
    <property type="entry name" value="HTH-TYPE TRANSCRIPTIONAL REGULATOR EXSA"/>
    <property type="match status" value="1"/>
</dbReference>
<keyword evidence="3" id="KW-0804">Transcription</keyword>
<keyword evidence="4" id="KW-0472">Membrane</keyword>
<protein>
    <submittedName>
        <fullName evidence="6">AraC-like DNA-binding protein</fullName>
    </submittedName>
</protein>
<feature type="transmembrane region" description="Helical" evidence="4">
    <location>
        <begin position="38"/>
        <end position="61"/>
    </location>
</feature>
<dbReference type="OrthoDB" id="636258at2"/>
<dbReference type="PANTHER" id="PTHR43280">
    <property type="entry name" value="ARAC-FAMILY TRANSCRIPTIONAL REGULATOR"/>
    <property type="match status" value="1"/>
</dbReference>
<feature type="domain" description="HTH araC/xylS-type" evidence="5">
    <location>
        <begin position="272"/>
        <end position="372"/>
    </location>
</feature>
<reference evidence="6 7" key="1">
    <citation type="submission" date="2019-03" db="EMBL/GenBank/DDBJ databases">
        <title>Genomic Encyclopedia of Archaeal and Bacterial Type Strains, Phase II (KMG-II): from individual species to whole genera.</title>
        <authorList>
            <person name="Goeker M."/>
        </authorList>
    </citation>
    <scope>NUCLEOTIDE SEQUENCE [LARGE SCALE GENOMIC DNA]</scope>
    <source>
        <strain evidence="6 7">DSM 28213</strain>
    </source>
</reference>
<comment type="caution">
    <text evidence="6">The sequence shown here is derived from an EMBL/GenBank/DDBJ whole genome shotgun (WGS) entry which is preliminary data.</text>
</comment>
<evidence type="ECO:0000259" key="5">
    <source>
        <dbReference type="PROSITE" id="PS01124"/>
    </source>
</evidence>
<dbReference type="InterPro" id="IPR018062">
    <property type="entry name" value="HTH_AraC-typ_CS"/>
</dbReference>
<keyword evidence="4" id="KW-1133">Transmembrane helix</keyword>
<dbReference type="Pfam" id="PF12833">
    <property type="entry name" value="HTH_18"/>
    <property type="match status" value="1"/>
</dbReference>
<organism evidence="6 7">
    <name type="scientific">Myroides indicus</name>
    <dbReference type="NCBI Taxonomy" id="1323422"/>
    <lineage>
        <taxon>Bacteria</taxon>
        <taxon>Pseudomonadati</taxon>
        <taxon>Bacteroidota</taxon>
        <taxon>Flavobacteriia</taxon>
        <taxon>Flavobacteriales</taxon>
        <taxon>Flavobacteriaceae</taxon>
        <taxon>Myroides</taxon>
    </lineage>
</organism>
<dbReference type="EMBL" id="SOAG01000006">
    <property type="protein sequence ID" value="TDS63620.1"/>
    <property type="molecule type" value="Genomic_DNA"/>
</dbReference>
<dbReference type="AlphaFoldDB" id="A0A4R7F2D8"/>
<feature type="transmembrane region" description="Helical" evidence="4">
    <location>
        <begin position="73"/>
        <end position="90"/>
    </location>
</feature>
<dbReference type="InterPro" id="IPR020449">
    <property type="entry name" value="Tscrpt_reg_AraC-type_HTH"/>
</dbReference>
<keyword evidence="4" id="KW-0812">Transmembrane</keyword>
<gene>
    <name evidence="6" type="ORF">C8P70_10652</name>
</gene>
<feature type="transmembrane region" description="Helical" evidence="4">
    <location>
        <begin position="132"/>
        <end position="153"/>
    </location>
</feature>
<dbReference type="SUPFAM" id="SSF46689">
    <property type="entry name" value="Homeodomain-like"/>
    <property type="match status" value="1"/>
</dbReference>
<evidence type="ECO:0000256" key="3">
    <source>
        <dbReference type="ARBA" id="ARBA00023163"/>
    </source>
</evidence>
<evidence type="ECO:0000256" key="2">
    <source>
        <dbReference type="ARBA" id="ARBA00023125"/>
    </source>
</evidence>
<evidence type="ECO:0000256" key="1">
    <source>
        <dbReference type="ARBA" id="ARBA00023015"/>
    </source>
</evidence>
<dbReference type="Gene3D" id="1.10.10.60">
    <property type="entry name" value="Homeodomain-like"/>
    <property type="match status" value="1"/>
</dbReference>
<proteinExistence type="predicted"/>
<dbReference type="PROSITE" id="PS00041">
    <property type="entry name" value="HTH_ARAC_FAMILY_1"/>
    <property type="match status" value="1"/>
</dbReference>
<dbReference type="PRINTS" id="PR00032">
    <property type="entry name" value="HTHARAC"/>
</dbReference>
<dbReference type="SMART" id="SM00342">
    <property type="entry name" value="HTH_ARAC"/>
    <property type="match status" value="1"/>
</dbReference>
<dbReference type="InterPro" id="IPR009057">
    <property type="entry name" value="Homeodomain-like_sf"/>
</dbReference>
<evidence type="ECO:0000313" key="7">
    <source>
        <dbReference type="Proteomes" id="UP000295215"/>
    </source>
</evidence>
<feature type="transmembrane region" description="Helical" evidence="4">
    <location>
        <begin position="173"/>
        <end position="190"/>
    </location>
</feature>
<accession>A0A4R7F2D8</accession>
<evidence type="ECO:0000256" key="4">
    <source>
        <dbReference type="SAM" id="Phobius"/>
    </source>
</evidence>
<dbReference type="GO" id="GO:0043565">
    <property type="term" value="F:sequence-specific DNA binding"/>
    <property type="evidence" value="ECO:0007669"/>
    <property type="project" value="InterPro"/>
</dbReference>
<keyword evidence="2 6" id="KW-0238">DNA-binding</keyword>
<evidence type="ECO:0000313" key="6">
    <source>
        <dbReference type="EMBL" id="TDS63620.1"/>
    </source>
</evidence>
<feature type="transmembrane region" description="Helical" evidence="4">
    <location>
        <begin position="6"/>
        <end position="26"/>
    </location>
</feature>
<dbReference type="PROSITE" id="PS01124">
    <property type="entry name" value="HTH_ARAC_FAMILY_2"/>
    <property type="match status" value="1"/>
</dbReference>
<keyword evidence="7" id="KW-1185">Reference proteome</keyword>
<keyword evidence="1" id="KW-0805">Transcription regulation</keyword>